<evidence type="ECO:0000313" key="3">
    <source>
        <dbReference type="EMBL" id="MCK9685044.1"/>
    </source>
</evidence>
<feature type="domain" description="Beta-lactamase-related" evidence="2">
    <location>
        <begin position="102"/>
        <end position="388"/>
    </location>
</feature>
<dbReference type="InterPro" id="IPR001466">
    <property type="entry name" value="Beta-lactam-related"/>
</dbReference>
<dbReference type="Proteomes" id="UP001139353">
    <property type="component" value="Unassembled WGS sequence"/>
</dbReference>
<keyword evidence="1" id="KW-0732">Signal</keyword>
<keyword evidence="4" id="KW-1185">Reference proteome</keyword>
<dbReference type="AlphaFoldDB" id="A0A9X1YEJ3"/>
<dbReference type="Gene3D" id="3.40.710.10">
    <property type="entry name" value="DD-peptidase/beta-lactamase superfamily"/>
    <property type="match status" value="1"/>
</dbReference>
<dbReference type="RefSeq" id="WP_275681062.1">
    <property type="nucleotide sequence ID" value="NZ_JAJLJH010000001.1"/>
</dbReference>
<name>A0A9X1YEJ3_9BURK</name>
<feature type="signal peptide" evidence="1">
    <location>
        <begin position="1"/>
        <end position="27"/>
    </location>
</feature>
<evidence type="ECO:0000256" key="1">
    <source>
        <dbReference type="SAM" id="SignalP"/>
    </source>
</evidence>
<dbReference type="InterPro" id="IPR012338">
    <property type="entry name" value="Beta-lactam/transpept-like"/>
</dbReference>
<reference evidence="3" key="1">
    <citation type="submission" date="2021-11" db="EMBL/GenBank/DDBJ databases">
        <title>BS-T2-15 a new species belonging to the Comamonadaceae family isolated from the soil of a French oak forest.</title>
        <authorList>
            <person name="Mieszkin S."/>
            <person name="Alain K."/>
        </authorList>
    </citation>
    <scope>NUCLEOTIDE SEQUENCE</scope>
    <source>
        <strain evidence="3">BS-T2-15</strain>
    </source>
</reference>
<dbReference type="Pfam" id="PF00144">
    <property type="entry name" value="Beta-lactamase"/>
    <property type="match status" value="1"/>
</dbReference>
<gene>
    <name evidence="3" type="ORF">LPC04_04900</name>
</gene>
<dbReference type="EMBL" id="JAJLJH010000001">
    <property type="protein sequence ID" value="MCK9685044.1"/>
    <property type="molecule type" value="Genomic_DNA"/>
</dbReference>
<dbReference type="PANTHER" id="PTHR43283:SF14">
    <property type="entry name" value="BLL8153 PROTEIN"/>
    <property type="match status" value="1"/>
</dbReference>
<proteinExistence type="predicted"/>
<evidence type="ECO:0000259" key="2">
    <source>
        <dbReference type="Pfam" id="PF00144"/>
    </source>
</evidence>
<protein>
    <submittedName>
        <fullName evidence="3">Beta-lactamase family protein</fullName>
    </submittedName>
</protein>
<organism evidence="3 4">
    <name type="scientific">Scleromatobacter humisilvae</name>
    <dbReference type="NCBI Taxonomy" id="2897159"/>
    <lineage>
        <taxon>Bacteria</taxon>
        <taxon>Pseudomonadati</taxon>
        <taxon>Pseudomonadota</taxon>
        <taxon>Betaproteobacteria</taxon>
        <taxon>Burkholderiales</taxon>
        <taxon>Sphaerotilaceae</taxon>
        <taxon>Scleromatobacter</taxon>
    </lineage>
</organism>
<comment type="caution">
    <text evidence="3">The sequence shown here is derived from an EMBL/GenBank/DDBJ whole genome shotgun (WGS) entry which is preliminary data.</text>
</comment>
<dbReference type="SUPFAM" id="SSF56601">
    <property type="entry name" value="beta-lactamase/transpeptidase-like"/>
    <property type="match status" value="1"/>
</dbReference>
<evidence type="ECO:0000313" key="4">
    <source>
        <dbReference type="Proteomes" id="UP001139353"/>
    </source>
</evidence>
<dbReference type="PANTHER" id="PTHR43283">
    <property type="entry name" value="BETA-LACTAMASE-RELATED"/>
    <property type="match status" value="1"/>
</dbReference>
<sequence>MPIPTRASLTTRFTGAALLAACTLALAAPDESTLGRDAGYPVAPRLSRIHDDRFIVGSFSALDTLSPHCLLAPSPHPLALPVAPSAPEFSYRLAGQSFTLGDYMDRQRATGVLVLKDGQVVAERYNYRRRPDMRMLSNSMAKTLVALAIGQALDDGAIHSLADTAARYVPELKGTLYGETQLANLLRMASGARYVEDYTDHDDRAAFNAIVRREGVVAAARSVTDRADPQGARFNYAGAQTEVLGLVLRAATGHSLCEFVDERLWQPIGAESAASYLLHPHDQVEEAAGGFNATLRDYARLGWMLANDGRVGDRQVVPRDWLLAMTDAARHPPQFRPGTMDSHGSHYFGYGYQVWLMPGTHRRFVLLGVYGQAIYVDPELKLVMVHLAVGADARGDASGAHMGLERDALWRGVVARYGAW</sequence>
<dbReference type="InterPro" id="IPR050789">
    <property type="entry name" value="Diverse_Enzym_Activities"/>
</dbReference>
<accession>A0A9X1YEJ3</accession>
<feature type="chain" id="PRO_5040880236" evidence="1">
    <location>
        <begin position="28"/>
        <end position="420"/>
    </location>
</feature>